<comment type="caution">
    <text evidence="1">The sequence shown here is derived from an EMBL/GenBank/DDBJ whole genome shotgun (WGS) entry which is preliminary data.</text>
</comment>
<dbReference type="EMBL" id="JAOALG010000001">
    <property type="protein sequence ID" value="MEQ5839574.1"/>
    <property type="molecule type" value="Genomic_DNA"/>
</dbReference>
<dbReference type="PANTHER" id="PTHR40275">
    <property type="entry name" value="SSL7038 PROTEIN"/>
    <property type="match status" value="1"/>
</dbReference>
<accession>A0ABV1LJX6</accession>
<dbReference type="NCBIfam" id="TIGR02684">
    <property type="entry name" value="dnstrm_HI1420"/>
    <property type="match status" value="1"/>
</dbReference>
<evidence type="ECO:0000313" key="1">
    <source>
        <dbReference type="EMBL" id="MEQ5839574.1"/>
    </source>
</evidence>
<dbReference type="InterPro" id="IPR010982">
    <property type="entry name" value="Lambda_DNA-bd_dom_sf"/>
</dbReference>
<keyword evidence="2" id="KW-1185">Reference proteome</keyword>
<dbReference type="RefSeq" id="WP_349542021.1">
    <property type="nucleotide sequence ID" value="NZ_JAOALG010000001.1"/>
</dbReference>
<proteinExistence type="predicted"/>
<dbReference type="PANTHER" id="PTHR40275:SF1">
    <property type="entry name" value="SSL7038 PROTEIN"/>
    <property type="match status" value="1"/>
</dbReference>
<organism evidence="1 2">
    <name type="scientific">Paraburkholderia acidicola</name>
    <dbReference type="NCBI Taxonomy" id="1912599"/>
    <lineage>
        <taxon>Bacteria</taxon>
        <taxon>Pseudomonadati</taxon>
        <taxon>Pseudomonadota</taxon>
        <taxon>Betaproteobacteria</taxon>
        <taxon>Burkholderiales</taxon>
        <taxon>Burkholderiaceae</taxon>
        <taxon>Paraburkholderia</taxon>
    </lineage>
</organism>
<dbReference type="SUPFAM" id="SSF47413">
    <property type="entry name" value="lambda repressor-like DNA-binding domains"/>
    <property type="match status" value="1"/>
</dbReference>
<gene>
    <name evidence="1" type="ORF">N0A02_09020</name>
</gene>
<dbReference type="InterPro" id="IPR014057">
    <property type="entry name" value="HI1420"/>
</dbReference>
<name>A0ABV1LJX6_9BURK</name>
<evidence type="ECO:0000313" key="2">
    <source>
        <dbReference type="Proteomes" id="UP001469089"/>
    </source>
</evidence>
<protein>
    <submittedName>
        <fullName evidence="1">Addiction module antidote protein</fullName>
    </submittedName>
</protein>
<dbReference type="Pfam" id="PF21716">
    <property type="entry name" value="dnstrm_HI1420"/>
    <property type="match status" value="1"/>
</dbReference>
<reference evidence="1 2" key="1">
    <citation type="journal article" date="2024" name="Chem. Sci.">
        <title>Discovery of a lagriamide polyketide by integrated genome mining, isotopic labeling, and untargeted metabolomics.</title>
        <authorList>
            <person name="Fergusson C.H."/>
            <person name="Saulog J."/>
            <person name="Paulo B.S."/>
            <person name="Wilson D.M."/>
            <person name="Liu D.Y."/>
            <person name="Morehouse N.J."/>
            <person name="Waterworth S."/>
            <person name="Barkei J."/>
            <person name="Gray C.A."/>
            <person name="Kwan J.C."/>
            <person name="Eustaquio A.S."/>
            <person name="Linington R.G."/>
        </authorList>
    </citation>
    <scope>NUCLEOTIDE SEQUENCE [LARGE SCALE GENOMIC DNA]</scope>
    <source>
        <strain evidence="1 2">RL17-338-BIF-B</strain>
    </source>
</reference>
<sequence length="107" mass="11760">MATKTAVTSRAKPYDGSKYLRDEDTIRHYLNNALESGDARLIQTALGTIAKARGMTSLARDSGIKREALYRALSDTGNPEFGTILAVVHALGMRIRLESAEHELEQI</sequence>
<dbReference type="Proteomes" id="UP001469089">
    <property type="component" value="Unassembled WGS sequence"/>
</dbReference>